<protein>
    <submittedName>
        <fullName evidence="4">Putative hydrolase YxeP</fullName>
        <ecNumber evidence="4">3.-.-.-</ecNumber>
    </submittedName>
</protein>
<sequence length="447" mass="47412" precursor="true">MKSIYPMLFVSMLAAAVHTASQASEPNDWVKAAALQEEPAVIALRHQIHQHPELGNQEFETSKLVAERLKSLGIEVRTKVANTGVIGVLKGSKPGPVMALRADIDALPVQEPVGLPYASTARAQYQGKEVPVMHACGHDAHTAMLLGAAKLLADHRDQIAGTVVFVFQPAEEGGANIDNFTQGAEIGARKMIAEGALDNPKVEAIFGLHVMAGLPSGHIRYKPGPVLNSADGLRITVNGRQVHGSMPWKGADPVVASAQMITALQTLISRRADLSQGMGVVTIGAINAGTAGNIIPDTLSMLGTVRTNDNEIRNGILKQLPPMIEHVAQANGVSAKVELSEYAPVLMNDKRLTRMMAASMKKAADGNAKTTPNFSPASEDFAHYAKKVPALFVFLGATSADQDMLKAPVNHSPFFTVDDATLKTGVRAHVEFVLNYPLLAGLGAKSS</sequence>
<evidence type="ECO:0000313" key="5">
    <source>
        <dbReference type="Proteomes" id="UP000409037"/>
    </source>
</evidence>
<dbReference type="Gene3D" id="3.30.70.360">
    <property type="match status" value="1"/>
</dbReference>
<feature type="binding site" evidence="2">
    <location>
        <position position="138"/>
    </location>
    <ligand>
        <name>Mn(2+)</name>
        <dbReference type="ChEBI" id="CHEBI:29035"/>
        <label>2</label>
    </ligand>
</feature>
<dbReference type="GO" id="GO:0046872">
    <property type="term" value="F:metal ion binding"/>
    <property type="evidence" value="ECO:0007669"/>
    <property type="project" value="UniProtKB-KW"/>
</dbReference>
<organism evidence="4 5">
    <name type="scientific">Pseudomonas fluorescens</name>
    <dbReference type="NCBI Taxonomy" id="294"/>
    <lineage>
        <taxon>Bacteria</taxon>
        <taxon>Pseudomonadati</taxon>
        <taxon>Pseudomonadota</taxon>
        <taxon>Gammaproteobacteria</taxon>
        <taxon>Pseudomonadales</taxon>
        <taxon>Pseudomonadaceae</taxon>
        <taxon>Pseudomonas</taxon>
    </lineage>
</organism>
<dbReference type="GO" id="GO:0016787">
    <property type="term" value="F:hydrolase activity"/>
    <property type="evidence" value="ECO:0007669"/>
    <property type="project" value="UniProtKB-KW"/>
</dbReference>
<dbReference type="EMBL" id="CABVHU010000001">
    <property type="protein sequence ID" value="VVN64819.1"/>
    <property type="molecule type" value="Genomic_DNA"/>
</dbReference>
<dbReference type="SUPFAM" id="SSF55031">
    <property type="entry name" value="Bacterial exopeptidase dimerisation domain"/>
    <property type="match status" value="1"/>
</dbReference>
<dbReference type="InterPro" id="IPR002933">
    <property type="entry name" value="Peptidase_M20"/>
</dbReference>
<evidence type="ECO:0000256" key="1">
    <source>
        <dbReference type="ARBA" id="ARBA00022801"/>
    </source>
</evidence>
<dbReference type="PIRSF" id="PIRSF005962">
    <property type="entry name" value="Pept_M20D_amidohydro"/>
    <property type="match status" value="1"/>
</dbReference>
<dbReference type="PANTHER" id="PTHR11014">
    <property type="entry name" value="PEPTIDASE M20 FAMILY MEMBER"/>
    <property type="match status" value="1"/>
</dbReference>
<feature type="binding site" evidence="2">
    <location>
        <position position="411"/>
    </location>
    <ligand>
        <name>Mn(2+)</name>
        <dbReference type="ChEBI" id="CHEBI:29035"/>
        <label>2</label>
    </ligand>
</feature>
<evidence type="ECO:0000313" key="4">
    <source>
        <dbReference type="EMBL" id="VVN64819.1"/>
    </source>
</evidence>
<dbReference type="EC" id="3.-.-.-" evidence="4"/>
<evidence type="ECO:0000256" key="2">
    <source>
        <dbReference type="PIRSR" id="PIRSR005962-1"/>
    </source>
</evidence>
<evidence type="ECO:0000259" key="3">
    <source>
        <dbReference type="Pfam" id="PF07687"/>
    </source>
</evidence>
<comment type="cofactor">
    <cofactor evidence="2">
        <name>Mn(2+)</name>
        <dbReference type="ChEBI" id="CHEBI:29035"/>
    </cofactor>
    <text evidence="2">The Mn(2+) ion enhances activity.</text>
</comment>
<dbReference type="Pfam" id="PF01546">
    <property type="entry name" value="Peptidase_M20"/>
    <property type="match status" value="1"/>
</dbReference>
<dbReference type="SUPFAM" id="SSF53187">
    <property type="entry name" value="Zn-dependent exopeptidases"/>
    <property type="match status" value="1"/>
</dbReference>
<dbReference type="InterPro" id="IPR036264">
    <property type="entry name" value="Bact_exopeptidase_dim_dom"/>
</dbReference>
<feature type="domain" description="Peptidase M20 dimerisation" evidence="3">
    <location>
        <begin position="231"/>
        <end position="320"/>
    </location>
</feature>
<dbReference type="Gene3D" id="3.40.630.10">
    <property type="entry name" value="Zn peptidases"/>
    <property type="match status" value="1"/>
</dbReference>
<feature type="binding site" evidence="2">
    <location>
        <position position="172"/>
    </location>
    <ligand>
        <name>Mn(2+)</name>
        <dbReference type="ChEBI" id="CHEBI:29035"/>
        <label>2</label>
    </ligand>
</feature>
<accession>A0A5E7RF38</accession>
<dbReference type="Pfam" id="PF07687">
    <property type="entry name" value="M20_dimer"/>
    <property type="match status" value="1"/>
</dbReference>
<dbReference type="PANTHER" id="PTHR11014:SF63">
    <property type="entry name" value="METALLOPEPTIDASE, PUTATIVE (AFU_ORTHOLOGUE AFUA_6G09600)-RELATED"/>
    <property type="match status" value="1"/>
</dbReference>
<keyword evidence="2" id="KW-0464">Manganese</keyword>
<dbReference type="RefSeq" id="WP_224789452.1">
    <property type="nucleotide sequence ID" value="NZ_CABVHU010000001.1"/>
</dbReference>
<keyword evidence="2" id="KW-0479">Metal-binding</keyword>
<feature type="binding site" evidence="2">
    <location>
        <position position="136"/>
    </location>
    <ligand>
        <name>Mn(2+)</name>
        <dbReference type="ChEBI" id="CHEBI:29035"/>
        <label>2</label>
    </ligand>
</feature>
<feature type="binding site" evidence="2">
    <location>
        <position position="209"/>
    </location>
    <ligand>
        <name>Mn(2+)</name>
        <dbReference type="ChEBI" id="CHEBI:29035"/>
        <label>2</label>
    </ligand>
</feature>
<name>A0A5E7RF38_PSEFL</name>
<keyword evidence="1 4" id="KW-0378">Hydrolase</keyword>
<proteinExistence type="predicted"/>
<dbReference type="InterPro" id="IPR017439">
    <property type="entry name" value="Amidohydrolase"/>
</dbReference>
<reference evidence="4 5" key="1">
    <citation type="submission" date="2019-09" db="EMBL/GenBank/DDBJ databases">
        <authorList>
            <person name="Chandra G."/>
            <person name="Truman W A."/>
        </authorList>
    </citation>
    <scope>NUCLEOTIDE SEQUENCE [LARGE SCALE GENOMIC DNA]</scope>
    <source>
        <strain evidence="4">PS833</strain>
    </source>
</reference>
<dbReference type="InterPro" id="IPR011650">
    <property type="entry name" value="Peptidase_M20_dimer"/>
</dbReference>
<dbReference type="Proteomes" id="UP000409037">
    <property type="component" value="Unassembled WGS sequence"/>
</dbReference>
<dbReference type="AlphaFoldDB" id="A0A5E7RF38"/>
<gene>
    <name evidence="4" type="primary">yxeP_1</name>
    <name evidence="4" type="ORF">PS833_00020</name>
</gene>
<dbReference type="NCBIfam" id="TIGR01891">
    <property type="entry name" value="amidohydrolases"/>
    <property type="match status" value="1"/>
</dbReference>